<protein>
    <recommendedName>
        <fullName evidence="2">KOW domain-containing protein</fullName>
    </recommendedName>
</protein>
<organism evidence="3">
    <name type="scientific">Bradyrhizobium diazoefficiens</name>
    <dbReference type="NCBI Taxonomy" id="1355477"/>
    <lineage>
        <taxon>Bacteria</taxon>
        <taxon>Pseudomonadati</taxon>
        <taxon>Pseudomonadota</taxon>
        <taxon>Alphaproteobacteria</taxon>
        <taxon>Hyphomicrobiales</taxon>
        <taxon>Nitrobacteraceae</taxon>
        <taxon>Bradyrhizobium</taxon>
    </lineage>
</organism>
<dbReference type="CDD" id="cd06091">
    <property type="entry name" value="KOW_NusG"/>
    <property type="match status" value="1"/>
</dbReference>
<dbReference type="Gene3D" id="3.30.70.940">
    <property type="entry name" value="NusG, N-terminal domain"/>
    <property type="match status" value="1"/>
</dbReference>
<evidence type="ECO:0000259" key="2">
    <source>
        <dbReference type="SMART" id="SM00739"/>
    </source>
</evidence>
<accession>A0A809XX24</accession>
<name>A0A809XX24_9BRAD</name>
<sequence length="207" mass="23346">MNMHVQIEAVTPAPSCWYLLDVYPGRERDVLRWFGYYGLSGWFPLEAKHVKRSTGLLARKPHLGRRTFVPLIPGLVFVADVDADPRMLTFPHVDGIHRIGDCTARLSLDDMAKLRDIEAYLNAPRVGRGKRAQLKVGDAVRIMEGPFADFVGQVERLDSRGRLKVFIDAITRGVSVTTNETQVEQVPTPPSRPGLFDSRSRHLRRST</sequence>
<dbReference type="GO" id="GO:0006354">
    <property type="term" value="P:DNA-templated transcription elongation"/>
    <property type="evidence" value="ECO:0007669"/>
    <property type="project" value="InterPro"/>
</dbReference>
<proteinExistence type="predicted"/>
<dbReference type="InterPro" id="IPR036735">
    <property type="entry name" value="NGN_dom_sf"/>
</dbReference>
<dbReference type="SUPFAM" id="SSF50104">
    <property type="entry name" value="Translation proteins SH3-like domain"/>
    <property type="match status" value="1"/>
</dbReference>
<feature type="region of interest" description="Disordered" evidence="1">
    <location>
        <begin position="178"/>
        <end position="207"/>
    </location>
</feature>
<dbReference type="SUPFAM" id="SSF82679">
    <property type="entry name" value="N-utilization substance G protein NusG, N-terminal domain"/>
    <property type="match status" value="1"/>
</dbReference>
<dbReference type="InterPro" id="IPR008991">
    <property type="entry name" value="Translation_prot_SH3-like_sf"/>
</dbReference>
<dbReference type="InterPro" id="IPR005824">
    <property type="entry name" value="KOW"/>
</dbReference>
<dbReference type="EMBL" id="AP023092">
    <property type="protein sequence ID" value="BCE31573.1"/>
    <property type="molecule type" value="Genomic_DNA"/>
</dbReference>
<feature type="domain" description="KOW" evidence="2">
    <location>
        <begin position="133"/>
        <end position="160"/>
    </location>
</feature>
<dbReference type="Pfam" id="PF00467">
    <property type="entry name" value="KOW"/>
    <property type="match status" value="1"/>
</dbReference>
<evidence type="ECO:0000256" key="1">
    <source>
        <dbReference type="SAM" id="MobiDB-lite"/>
    </source>
</evidence>
<dbReference type="SMART" id="SM00739">
    <property type="entry name" value="KOW"/>
    <property type="match status" value="1"/>
</dbReference>
<gene>
    <name evidence="3" type="ORF">XF2B_53420</name>
</gene>
<reference evidence="3" key="1">
    <citation type="submission" date="2020-05" db="EMBL/GenBank/DDBJ databases">
        <title>Complete genome sequence of Bradyrhizobium diazoefficiens XF2 isolated from soybean nodule.</title>
        <authorList>
            <person name="Noda R."/>
            <person name="Kakizaki K."/>
            <person name="Minamisawa K."/>
        </authorList>
    </citation>
    <scope>NUCLEOTIDE SEQUENCE</scope>
    <source>
        <strain evidence="3">XF2</strain>
    </source>
</reference>
<dbReference type="AlphaFoldDB" id="A0A809XX24"/>
<evidence type="ECO:0000313" key="3">
    <source>
        <dbReference type="EMBL" id="BCE31573.1"/>
    </source>
</evidence>